<dbReference type="InterPro" id="IPR011250">
    <property type="entry name" value="OMP/PagP_B-barrel"/>
</dbReference>
<evidence type="ECO:0000256" key="3">
    <source>
        <dbReference type="ARBA" id="ARBA00022679"/>
    </source>
</evidence>
<keyword evidence="5 8" id="KW-0472">Membrane</keyword>
<comment type="catalytic activity">
    <reaction evidence="8">
        <text>a lipid A + a 1,2-diacyl-sn-glycero-3-phosphocholine = a hepta-acyl lipid A + a 2-acyl-sn-glycero-3-phosphocholine</text>
        <dbReference type="Rhea" id="RHEA:74275"/>
        <dbReference type="ChEBI" id="CHEBI:57643"/>
        <dbReference type="ChEBI" id="CHEBI:57875"/>
        <dbReference type="ChEBI" id="CHEBI:193141"/>
        <dbReference type="ChEBI" id="CHEBI:193142"/>
        <dbReference type="EC" id="2.3.1.251"/>
    </reaction>
</comment>
<keyword evidence="7 8" id="KW-0012">Acyltransferase</keyword>
<feature type="region of interest" description="Disordered" evidence="9">
    <location>
        <begin position="36"/>
        <end position="56"/>
    </location>
</feature>
<protein>
    <recommendedName>
        <fullName evidence="8">Lipid A acyltransferase PagP</fullName>
        <ecNumber evidence="8">2.3.1.251</ecNumber>
    </recommendedName>
    <alternativeName>
        <fullName evidence="8">Lipid A acylation protein</fullName>
    </alternativeName>
</protein>
<dbReference type="GO" id="GO:0009279">
    <property type="term" value="C:cell outer membrane"/>
    <property type="evidence" value="ECO:0007669"/>
    <property type="project" value="UniProtKB-SubCell"/>
</dbReference>
<comment type="subcellular location">
    <subcellularLocation>
        <location evidence="1 8">Cell outer membrane</location>
    </subcellularLocation>
</comment>
<dbReference type="Proteomes" id="UP001171165">
    <property type="component" value="Unassembled WGS sequence"/>
</dbReference>
<organism evidence="10 11">
    <name type="scientific">Proteus mirabilis</name>
    <dbReference type="NCBI Taxonomy" id="584"/>
    <lineage>
        <taxon>Bacteria</taxon>
        <taxon>Pseudomonadati</taxon>
        <taxon>Pseudomonadota</taxon>
        <taxon>Gammaproteobacteria</taxon>
        <taxon>Enterobacterales</taxon>
        <taxon>Morganellaceae</taxon>
        <taxon>Proteus</taxon>
    </lineage>
</organism>
<feature type="active site" evidence="8">
    <location>
        <position position="91"/>
    </location>
</feature>
<feature type="chain" id="PRO_5044029633" description="Lipid A acyltransferase PagP" evidence="8">
    <location>
        <begin position="34"/>
        <end position="219"/>
    </location>
</feature>
<evidence type="ECO:0000256" key="7">
    <source>
        <dbReference type="ARBA" id="ARBA00023315"/>
    </source>
</evidence>
<evidence type="ECO:0000256" key="6">
    <source>
        <dbReference type="ARBA" id="ARBA00023237"/>
    </source>
</evidence>
<feature type="site" description="Role in lipopolysaccharide recognition" evidence="8">
    <location>
        <position position="100"/>
    </location>
</feature>
<evidence type="ECO:0000256" key="5">
    <source>
        <dbReference type="ARBA" id="ARBA00023136"/>
    </source>
</evidence>
<dbReference type="GO" id="GO:0016409">
    <property type="term" value="F:palmitoyltransferase activity"/>
    <property type="evidence" value="ECO:0007669"/>
    <property type="project" value="UniProtKB-ARBA"/>
</dbReference>
<sequence precursor="true">MPYSELYMSSTYFHSSLLAATLFSVTLTAPAFASENTQNTPQTITTKKPQPAENTFSEKNEESYWGKFKRNLTQTWDNDQYNYYLPVWTWHNRFTYDKEKTNRYNETPWGFGMGKYRYDNEGDWHGLYAMAFMDSNNRVQPIMGYGFEKMWYPGGDREGFRMGAGFTLSVTARHEYNYIPMPLPLPLVSVGYGHLSLQATYVPGTYNNGNVLFAWLRWQ</sequence>
<keyword evidence="6 8" id="KW-0998">Cell outer membrane</keyword>
<comment type="similarity">
    <text evidence="2 8">Belongs to the lipid A palmitoyltransferase family.</text>
</comment>
<evidence type="ECO:0000313" key="11">
    <source>
        <dbReference type="Proteomes" id="UP001171165"/>
    </source>
</evidence>
<dbReference type="SUPFAM" id="SSF56925">
    <property type="entry name" value="OMPA-like"/>
    <property type="match status" value="1"/>
</dbReference>
<keyword evidence="4 8" id="KW-0732">Signal</keyword>
<proteinExistence type="inferred from homology"/>
<feature type="signal peptide" evidence="8">
    <location>
        <begin position="1"/>
        <end position="33"/>
    </location>
</feature>
<evidence type="ECO:0000256" key="9">
    <source>
        <dbReference type="SAM" id="MobiDB-lite"/>
    </source>
</evidence>
<dbReference type="HAMAP" id="MF_00837">
    <property type="entry name" value="PagP_transferase"/>
    <property type="match status" value="1"/>
</dbReference>
<feature type="active site" evidence="8">
    <location>
        <position position="134"/>
    </location>
</feature>
<accession>A0AAJ4RJK2</accession>
<comment type="catalytic activity">
    <reaction evidence="8">
        <text>a lipid IIA + a 1,2-diacyl-sn-glycero-3-phosphocholine = a lipid IIB + a 2-acyl-sn-glycero-3-phosphocholine</text>
        <dbReference type="Rhea" id="RHEA:74283"/>
        <dbReference type="ChEBI" id="CHEBI:57643"/>
        <dbReference type="ChEBI" id="CHEBI:57875"/>
        <dbReference type="ChEBI" id="CHEBI:193144"/>
        <dbReference type="ChEBI" id="CHEBI:193145"/>
        <dbReference type="EC" id="2.3.1.251"/>
    </reaction>
</comment>
<comment type="catalytic activity">
    <reaction evidence="8">
        <text>a lipid IVA + a 1,2-diacyl-sn-glycero-3-phosphocholine = a lipid IVB + a 2-acyl-sn-glycero-3-phosphocholine</text>
        <dbReference type="Rhea" id="RHEA:74279"/>
        <dbReference type="ChEBI" id="CHEBI:57643"/>
        <dbReference type="ChEBI" id="CHEBI:57875"/>
        <dbReference type="ChEBI" id="CHEBI:176425"/>
        <dbReference type="ChEBI" id="CHEBI:193143"/>
        <dbReference type="EC" id="2.3.1.251"/>
    </reaction>
</comment>
<dbReference type="EC" id="2.3.1.251" evidence="8"/>
<dbReference type="Pfam" id="PF07017">
    <property type="entry name" value="PagP"/>
    <property type="match status" value="1"/>
</dbReference>
<name>A0AAJ4RJK2_PROMI</name>
<comment type="caution">
    <text evidence="10">The sequence shown here is derived from an EMBL/GenBank/DDBJ whole genome shotgun (WGS) entry which is preliminary data.</text>
</comment>
<dbReference type="Gene3D" id="2.40.160.20">
    <property type="match status" value="1"/>
</dbReference>
<dbReference type="EMBL" id="ABKSPD020000007">
    <property type="protein sequence ID" value="EKW9776439.1"/>
    <property type="molecule type" value="Genomic_DNA"/>
</dbReference>
<feature type="site" description="Role in the phospholipid gating" evidence="8">
    <location>
        <position position="206"/>
    </location>
</feature>
<evidence type="ECO:0000313" key="10">
    <source>
        <dbReference type="EMBL" id="EKW9776439.1"/>
    </source>
</evidence>
<evidence type="ECO:0000256" key="1">
    <source>
        <dbReference type="ARBA" id="ARBA00004442"/>
    </source>
</evidence>
<gene>
    <name evidence="8 10" type="primary">pagP</name>
    <name evidence="10" type="ORF">PW210_002266</name>
</gene>
<dbReference type="FunFam" id="2.40.160.20:FF:000002">
    <property type="entry name" value="Lipid A palmitoyltransferase PagP"/>
    <property type="match status" value="1"/>
</dbReference>
<feature type="active site" evidence="8">
    <location>
        <position position="135"/>
    </location>
</feature>
<keyword evidence="3 8" id="KW-0808">Transferase</keyword>
<dbReference type="InterPro" id="IPR009746">
    <property type="entry name" value="LipidA_acyl_PagP"/>
</dbReference>
<evidence type="ECO:0000256" key="4">
    <source>
        <dbReference type="ARBA" id="ARBA00022729"/>
    </source>
</evidence>
<reference evidence="10" key="1">
    <citation type="submission" date="2023-06" db="EMBL/GenBank/DDBJ databases">
        <authorList>
            <consortium name="Clinical and Environmental Microbiology Branch: Whole genome sequencing antimicrobial resistance pathogens in the healthcare setting"/>
        </authorList>
    </citation>
    <scope>NUCLEOTIDE SEQUENCE</scope>
    <source>
        <strain evidence="10">Microbial</strain>
    </source>
</reference>
<comment type="function">
    <text evidence="8">Transfers a fatty acid residue from the sn-1 position of a phospholipid to the N-linked hydroxyfatty acid chain on the proximal unit of lipid A or its precursors.</text>
</comment>
<dbReference type="AlphaFoldDB" id="A0AAJ4RJK2"/>
<comment type="subunit">
    <text evidence="8">Homodimer.</text>
</comment>
<dbReference type="GO" id="GO:0009245">
    <property type="term" value="P:lipid A biosynthetic process"/>
    <property type="evidence" value="ECO:0007669"/>
    <property type="project" value="UniProtKB-UniRule"/>
</dbReference>
<evidence type="ECO:0000256" key="8">
    <source>
        <dbReference type="HAMAP-Rule" id="MF_00837"/>
    </source>
</evidence>
<feature type="compositionally biased region" description="Low complexity" evidence="9">
    <location>
        <begin position="36"/>
        <end position="51"/>
    </location>
</feature>
<evidence type="ECO:0000256" key="2">
    <source>
        <dbReference type="ARBA" id="ARBA00006368"/>
    </source>
</evidence>
<dbReference type="NCBIfam" id="NF008271">
    <property type="entry name" value="PRK11045.1"/>
    <property type="match status" value="1"/>
</dbReference>